<evidence type="ECO:0000313" key="2">
    <source>
        <dbReference type="Proteomes" id="UP001178461"/>
    </source>
</evidence>
<dbReference type="EMBL" id="OX395138">
    <property type="protein sequence ID" value="CAI5790919.1"/>
    <property type="molecule type" value="Genomic_DNA"/>
</dbReference>
<organism evidence="1 2">
    <name type="scientific">Podarcis lilfordi</name>
    <name type="common">Lilford's wall lizard</name>
    <dbReference type="NCBI Taxonomy" id="74358"/>
    <lineage>
        <taxon>Eukaryota</taxon>
        <taxon>Metazoa</taxon>
        <taxon>Chordata</taxon>
        <taxon>Craniata</taxon>
        <taxon>Vertebrata</taxon>
        <taxon>Euteleostomi</taxon>
        <taxon>Lepidosauria</taxon>
        <taxon>Squamata</taxon>
        <taxon>Bifurcata</taxon>
        <taxon>Unidentata</taxon>
        <taxon>Episquamata</taxon>
        <taxon>Laterata</taxon>
        <taxon>Lacertibaenia</taxon>
        <taxon>Lacertidae</taxon>
        <taxon>Podarcis</taxon>
    </lineage>
</organism>
<dbReference type="Proteomes" id="UP001178461">
    <property type="component" value="Chromosome 13"/>
</dbReference>
<reference evidence="1" key="1">
    <citation type="submission" date="2022-12" db="EMBL/GenBank/DDBJ databases">
        <authorList>
            <person name="Alioto T."/>
            <person name="Alioto T."/>
            <person name="Gomez Garrido J."/>
        </authorList>
    </citation>
    <scope>NUCLEOTIDE SEQUENCE</scope>
</reference>
<name>A0AA35L8B9_9SAUR</name>
<evidence type="ECO:0000313" key="1">
    <source>
        <dbReference type="EMBL" id="CAI5790919.1"/>
    </source>
</evidence>
<gene>
    <name evidence="1" type="ORF">PODLI_1B041808</name>
</gene>
<sequence>MRFAAVRYRSLKRRKIRMRFGKNGGVAVSRAWTDAEALRKQYARAQYSSLVVSRARLYSVNKSMRMLLKPRRAHAQRDACVFRLP</sequence>
<keyword evidence="2" id="KW-1185">Reference proteome</keyword>
<protein>
    <submittedName>
        <fullName evidence="1">Uncharacterized protein</fullName>
    </submittedName>
</protein>
<proteinExistence type="predicted"/>
<accession>A0AA35L8B9</accession>
<dbReference type="AlphaFoldDB" id="A0AA35L8B9"/>